<dbReference type="KEGG" id="cok:COCCU_13760"/>
<evidence type="ECO:0000313" key="1">
    <source>
        <dbReference type="EMBL" id="QGU08642.1"/>
    </source>
</evidence>
<dbReference type="EMBL" id="CP046455">
    <property type="protein sequence ID" value="QGU08642.1"/>
    <property type="molecule type" value="Genomic_DNA"/>
</dbReference>
<organism evidence="1 2">
    <name type="scientific">Corynebacterium occultum</name>
    <dbReference type="NCBI Taxonomy" id="2675219"/>
    <lineage>
        <taxon>Bacteria</taxon>
        <taxon>Bacillati</taxon>
        <taxon>Actinomycetota</taxon>
        <taxon>Actinomycetes</taxon>
        <taxon>Mycobacteriales</taxon>
        <taxon>Corynebacteriaceae</taxon>
        <taxon>Corynebacterium</taxon>
    </lineage>
</organism>
<keyword evidence="2" id="KW-1185">Reference proteome</keyword>
<evidence type="ECO:0000313" key="2">
    <source>
        <dbReference type="Proteomes" id="UP000424462"/>
    </source>
</evidence>
<proteinExistence type="predicted"/>
<sequence>MNHPADLAELRARRLIAQALAPSAAREPIHTAVQAARHMLAVQGQKYPAGIQALALRAGVDAAVVHAAVEKREITRAWPQRGTLHFMPTEDATWLMRLGSPRVARAQAQRRPQLGISPEEFETARAALHTRLRELKGEPLPRPQAYEIFAAVGIDPGEGRGPHLIRALGGEGEVVQGPKQGRDDTFLHIADLPVQPRVLEGEAALAELGTRYFHAHGPATIRDLAWWTGLKIADATRAAHLARQVVEIELNDTTYLMGSWQLEVNGADMDQALKTDYRLPAFDEYLLGYGSSREEILPADIAPEVLTKNGISWDFHVVAGVVTGRAG</sequence>
<dbReference type="RefSeq" id="WP_156232306.1">
    <property type="nucleotide sequence ID" value="NZ_CP046455.1"/>
</dbReference>
<dbReference type="PANTHER" id="PTHR38479">
    <property type="entry name" value="LMO0824 PROTEIN"/>
    <property type="match status" value="1"/>
</dbReference>
<name>A0A6B8VSR8_9CORY</name>
<dbReference type="PANTHER" id="PTHR38479:SF2">
    <property type="entry name" value="WINGED HELIX DNA-BINDING DOMAIN-CONTAINING PROTEIN"/>
    <property type="match status" value="1"/>
</dbReference>
<evidence type="ECO:0008006" key="3">
    <source>
        <dbReference type="Google" id="ProtNLM"/>
    </source>
</evidence>
<dbReference type="Pfam" id="PF06224">
    <property type="entry name" value="AlkZ-like"/>
    <property type="match status" value="1"/>
</dbReference>
<accession>A0A6B8VSR8</accession>
<reference evidence="1 2" key="1">
    <citation type="submission" date="2019-11" db="EMBL/GenBank/DDBJ databases">
        <title>Complete genome sequence of Corynebacterium kalinowskii 1959, a novel Corynebacterium species isolated from soil of a small paddock in Vilsendorf, Germany.</title>
        <authorList>
            <person name="Schaffert L."/>
            <person name="Ruwe M."/>
            <person name="Milse J."/>
            <person name="Hanuschka K."/>
            <person name="Ortseifen V."/>
            <person name="Droste J."/>
            <person name="Brandt D."/>
            <person name="Schlueter L."/>
            <person name="Kutter Y."/>
            <person name="Vinke S."/>
            <person name="Viehoefer P."/>
            <person name="Jacob L."/>
            <person name="Luebke N.-C."/>
            <person name="Schulte-Berndt E."/>
            <person name="Hain C."/>
            <person name="Linder M."/>
            <person name="Schmidt P."/>
            <person name="Wollenschlaeger L."/>
            <person name="Luttermann T."/>
            <person name="Thieme E."/>
            <person name="Hassa J."/>
            <person name="Haak M."/>
            <person name="Wittchen M."/>
            <person name="Mentz A."/>
            <person name="Persicke M."/>
            <person name="Busche T."/>
            <person name="Ruckert C."/>
        </authorList>
    </citation>
    <scope>NUCLEOTIDE SEQUENCE [LARGE SCALE GENOMIC DNA]</scope>
    <source>
        <strain evidence="1 2">2039</strain>
    </source>
</reference>
<dbReference type="AlphaFoldDB" id="A0A6B8VSR8"/>
<dbReference type="Proteomes" id="UP000424462">
    <property type="component" value="Chromosome"/>
</dbReference>
<gene>
    <name evidence="1" type="ORF">COCCU_13760</name>
</gene>
<dbReference type="InterPro" id="IPR009351">
    <property type="entry name" value="AlkZ-like"/>
</dbReference>
<protein>
    <recommendedName>
        <fullName evidence="3">Winged helix DNA-binding domain-containing protein</fullName>
    </recommendedName>
</protein>